<accession>A0A4R5NDT5</accession>
<evidence type="ECO:0000259" key="1">
    <source>
        <dbReference type="PROSITE" id="PS51186"/>
    </source>
</evidence>
<proteinExistence type="predicted"/>
<dbReference type="RefSeq" id="WP_010020444.1">
    <property type="nucleotide sequence ID" value="NZ_PUFN01000023.1"/>
</dbReference>
<dbReference type="CDD" id="cd04301">
    <property type="entry name" value="NAT_SF"/>
    <property type="match status" value="1"/>
</dbReference>
<keyword evidence="4" id="KW-1185">Reference proteome</keyword>
<dbReference type="EMBL" id="DYWC01000108">
    <property type="protein sequence ID" value="HJF86765.1"/>
    <property type="molecule type" value="Genomic_DNA"/>
</dbReference>
<dbReference type="PANTHER" id="PTHR43415:SF3">
    <property type="entry name" value="GNAT-FAMILY ACETYLTRANSFERASE"/>
    <property type="match status" value="1"/>
</dbReference>
<dbReference type="SUPFAM" id="SSF55729">
    <property type="entry name" value="Acyl-CoA N-acyltransferases (Nat)"/>
    <property type="match status" value="1"/>
</dbReference>
<evidence type="ECO:0000313" key="3">
    <source>
        <dbReference type="EMBL" id="TDG70876.1"/>
    </source>
</evidence>
<dbReference type="EMBL" id="PUFN01000023">
    <property type="protein sequence ID" value="TDG70876.1"/>
    <property type="molecule type" value="Genomic_DNA"/>
</dbReference>
<dbReference type="Pfam" id="PF00583">
    <property type="entry name" value="Acetyltransf_1"/>
    <property type="match status" value="1"/>
</dbReference>
<name>A0A4R5NDT5_9LACO</name>
<sequence length="155" mass="17708">MSQQLKLREAVPKDAQSLLDFLKKASQQSDFISFDDMKDVTVQDEEIALDAIFQSQYDELIVAVLEDEIIGYCRLENIDDQKAEFGVVVDKDFWNNGIASFLLEEAIDWSSGSPLEKLILEVYKNNPAAIHIYQKYGFTTELTKDKTLVMSKMVK</sequence>
<gene>
    <name evidence="3" type="ORF">C5L30_000653</name>
    <name evidence="2" type="ORF">K8V88_04925</name>
</gene>
<dbReference type="PANTHER" id="PTHR43415">
    <property type="entry name" value="SPERMIDINE N(1)-ACETYLTRANSFERASE"/>
    <property type="match status" value="1"/>
</dbReference>
<dbReference type="OrthoDB" id="948250at2"/>
<organism evidence="3 4">
    <name type="scientific">Companilactobacillus farciminis</name>
    <dbReference type="NCBI Taxonomy" id="1612"/>
    <lineage>
        <taxon>Bacteria</taxon>
        <taxon>Bacillati</taxon>
        <taxon>Bacillota</taxon>
        <taxon>Bacilli</taxon>
        <taxon>Lactobacillales</taxon>
        <taxon>Lactobacillaceae</taxon>
        <taxon>Companilactobacillus</taxon>
    </lineage>
</organism>
<protein>
    <submittedName>
        <fullName evidence="2">GNAT family N-acetyltransferase</fullName>
    </submittedName>
</protein>
<reference evidence="3 4" key="1">
    <citation type="journal article" date="2019" name="Appl. Microbiol. Biotechnol.">
        <title>Uncovering carbohydrate metabolism through a genotype-phenotype association study of 56 lactic acid bacteria genomes.</title>
        <authorList>
            <person name="Buron-Moles G."/>
            <person name="Chailyan A."/>
            <person name="Dolejs I."/>
            <person name="Forster J."/>
            <person name="Miks M.H."/>
        </authorList>
    </citation>
    <scope>NUCLEOTIDE SEQUENCE [LARGE SCALE GENOMIC DNA]</scope>
    <source>
        <strain evidence="3 4">ATCC 29644</strain>
    </source>
</reference>
<evidence type="ECO:0000313" key="2">
    <source>
        <dbReference type="EMBL" id="HJF86765.1"/>
    </source>
</evidence>
<dbReference type="GO" id="GO:0016747">
    <property type="term" value="F:acyltransferase activity, transferring groups other than amino-acyl groups"/>
    <property type="evidence" value="ECO:0007669"/>
    <property type="project" value="InterPro"/>
</dbReference>
<dbReference type="AlphaFoldDB" id="A0A4R5NDT5"/>
<dbReference type="InterPro" id="IPR000182">
    <property type="entry name" value="GNAT_dom"/>
</dbReference>
<reference evidence="3" key="2">
    <citation type="submission" date="2019-02" db="EMBL/GenBank/DDBJ databases">
        <authorList>
            <person name="Buron G."/>
            <person name="Chaylann A."/>
            <person name="Dolejs I."/>
            <person name="Forster J."/>
            <person name="Miks M.H."/>
        </authorList>
    </citation>
    <scope>NUCLEOTIDE SEQUENCE</scope>
    <source>
        <strain evidence="3">ATCC 29644</strain>
    </source>
</reference>
<feature type="domain" description="N-acetyltransferase" evidence="1">
    <location>
        <begin position="5"/>
        <end position="155"/>
    </location>
</feature>
<evidence type="ECO:0000313" key="4">
    <source>
        <dbReference type="Proteomes" id="UP000295257"/>
    </source>
</evidence>
<dbReference type="InterPro" id="IPR016181">
    <property type="entry name" value="Acyl_CoA_acyltransferase"/>
</dbReference>
<dbReference type="Gene3D" id="3.40.630.30">
    <property type="match status" value="1"/>
</dbReference>
<comment type="caution">
    <text evidence="3">The sequence shown here is derived from an EMBL/GenBank/DDBJ whole genome shotgun (WGS) entry which is preliminary data.</text>
</comment>
<dbReference type="STRING" id="1612.ABB44_00710"/>
<dbReference type="Proteomes" id="UP000747013">
    <property type="component" value="Unassembled WGS sequence"/>
</dbReference>
<dbReference type="PROSITE" id="PS51186">
    <property type="entry name" value="GNAT"/>
    <property type="match status" value="1"/>
</dbReference>
<reference evidence="2" key="3">
    <citation type="journal article" date="2021" name="PeerJ">
        <title>Extensive microbial diversity within the chicken gut microbiome revealed by metagenomics and culture.</title>
        <authorList>
            <person name="Gilroy R."/>
            <person name="Ravi A."/>
            <person name="Getino M."/>
            <person name="Pursley I."/>
            <person name="Horton D.L."/>
            <person name="Alikhan N.F."/>
            <person name="Baker D."/>
            <person name="Gharbi K."/>
            <person name="Hall N."/>
            <person name="Watson M."/>
            <person name="Adriaenssens E.M."/>
            <person name="Foster-Nyarko E."/>
            <person name="Jarju S."/>
            <person name="Secka A."/>
            <person name="Antonio M."/>
            <person name="Oren A."/>
            <person name="Chaudhuri R.R."/>
            <person name="La Ragione R."/>
            <person name="Hildebrand F."/>
            <person name="Pallen M.J."/>
        </authorList>
    </citation>
    <scope>NUCLEOTIDE SEQUENCE</scope>
    <source>
        <strain evidence="2">7886</strain>
    </source>
</reference>
<reference evidence="2" key="4">
    <citation type="submission" date="2021-09" db="EMBL/GenBank/DDBJ databases">
        <authorList>
            <person name="Gilroy R."/>
        </authorList>
    </citation>
    <scope>NUCLEOTIDE SEQUENCE</scope>
    <source>
        <strain evidence="2">7886</strain>
    </source>
</reference>
<dbReference type="Proteomes" id="UP000295257">
    <property type="component" value="Unassembled WGS sequence"/>
</dbReference>